<proteinExistence type="predicted"/>
<sequence>MIKTIKYYDVESVSGVIRFIRDWRHHRIDAKYAVIDFHSAVKQANLTPEEASAVELVMDYGVELSLSARYVFVRACQKIAKVFRKKNYGRMKITKFC</sequence>
<reference evidence="1 2" key="1">
    <citation type="submission" date="2017-05" db="EMBL/GenBank/DDBJ databases">
        <authorList>
            <person name="Varghese N."/>
            <person name="Submissions S."/>
        </authorList>
    </citation>
    <scope>NUCLEOTIDE SEQUENCE [LARGE SCALE GENOMIC DNA]</scope>
    <source>
        <strain evidence="1 2">DSM 45474</strain>
    </source>
</reference>
<dbReference type="Proteomes" id="UP000315636">
    <property type="component" value="Unassembled WGS sequence"/>
</dbReference>
<evidence type="ECO:0000313" key="1">
    <source>
        <dbReference type="EMBL" id="SMO92017.1"/>
    </source>
</evidence>
<name>A0A521F7A2_9BACL</name>
<evidence type="ECO:0000313" key="2">
    <source>
        <dbReference type="Proteomes" id="UP000315636"/>
    </source>
</evidence>
<gene>
    <name evidence="1" type="ORF">SAMN06264849_11412</name>
</gene>
<keyword evidence="2" id="KW-1185">Reference proteome</keyword>
<protein>
    <submittedName>
        <fullName evidence="1">Uncharacterized protein</fullName>
    </submittedName>
</protein>
<dbReference type="EMBL" id="FXTI01000014">
    <property type="protein sequence ID" value="SMO92017.1"/>
    <property type="molecule type" value="Genomic_DNA"/>
</dbReference>
<dbReference type="AlphaFoldDB" id="A0A521F7A2"/>
<dbReference type="OrthoDB" id="9898104at2"/>
<accession>A0A521F7A2</accession>
<dbReference type="RefSeq" id="WP_142506618.1">
    <property type="nucleotide sequence ID" value="NZ_FXTI01000014.1"/>
</dbReference>
<organism evidence="1 2">
    <name type="scientific">Melghirimyces algeriensis</name>
    <dbReference type="NCBI Taxonomy" id="910412"/>
    <lineage>
        <taxon>Bacteria</taxon>
        <taxon>Bacillati</taxon>
        <taxon>Bacillota</taxon>
        <taxon>Bacilli</taxon>
        <taxon>Bacillales</taxon>
        <taxon>Thermoactinomycetaceae</taxon>
        <taxon>Melghirimyces</taxon>
    </lineage>
</organism>